<dbReference type="Proteomes" id="UP000324222">
    <property type="component" value="Unassembled WGS sequence"/>
</dbReference>
<name>A0A5B7H9L7_PORTR</name>
<evidence type="ECO:0000313" key="2">
    <source>
        <dbReference type="Proteomes" id="UP000324222"/>
    </source>
</evidence>
<sequence>MSRYAPQKGKLAEIHLTSHRQHHRMRPGNPTITAIFWDTRYLPSKKSRLNQKGNQLRSAGVVLTRYNAEGLQSEN</sequence>
<gene>
    <name evidence="1" type="ORF">E2C01_060766</name>
</gene>
<accession>A0A5B7H9L7</accession>
<dbReference type="EMBL" id="VSRR010025023">
    <property type="protein sequence ID" value="MPC66616.1"/>
    <property type="molecule type" value="Genomic_DNA"/>
</dbReference>
<keyword evidence="2" id="KW-1185">Reference proteome</keyword>
<dbReference type="AlphaFoldDB" id="A0A5B7H9L7"/>
<organism evidence="1 2">
    <name type="scientific">Portunus trituberculatus</name>
    <name type="common">Swimming crab</name>
    <name type="synonym">Neptunus trituberculatus</name>
    <dbReference type="NCBI Taxonomy" id="210409"/>
    <lineage>
        <taxon>Eukaryota</taxon>
        <taxon>Metazoa</taxon>
        <taxon>Ecdysozoa</taxon>
        <taxon>Arthropoda</taxon>
        <taxon>Crustacea</taxon>
        <taxon>Multicrustacea</taxon>
        <taxon>Malacostraca</taxon>
        <taxon>Eumalacostraca</taxon>
        <taxon>Eucarida</taxon>
        <taxon>Decapoda</taxon>
        <taxon>Pleocyemata</taxon>
        <taxon>Brachyura</taxon>
        <taxon>Eubrachyura</taxon>
        <taxon>Portunoidea</taxon>
        <taxon>Portunidae</taxon>
        <taxon>Portuninae</taxon>
        <taxon>Portunus</taxon>
    </lineage>
</organism>
<protein>
    <submittedName>
        <fullName evidence="1">Uncharacterized protein</fullName>
    </submittedName>
</protein>
<reference evidence="1 2" key="1">
    <citation type="submission" date="2019-05" db="EMBL/GenBank/DDBJ databases">
        <title>Another draft genome of Portunus trituberculatus and its Hox gene families provides insights of decapod evolution.</title>
        <authorList>
            <person name="Jeong J.-H."/>
            <person name="Song I."/>
            <person name="Kim S."/>
            <person name="Choi T."/>
            <person name="Kim D."/>
            <person name="Ryu S."/>
            <person name="Kim W."/>
        </authorList>
    </citation>
    <scope>NUCLEOTIDE SEQUENCE [LARGE SCALE GENOMIC DNA]</scope>
    <source>
        <tissue evidence="1">Muscle</tissue>
    </source>
</reference>
<comment type="caution">
    <text evidence="1">The sequence shown here is derived from an EMBL/GenBank/DDBJ whole genome shotgun (WGS) entry which is preliminary data.</text>
</comment>
<evidence type="ECO:0000313" key="1">
    <source>
        <dbReference type="EMBL" id="MPC66616.1"/>
    </source>
</evidence>
<proteinExistence type="predicted"/>